<evidence type="ECO:0000313" key="2">
    <source>
        <dbReference type="Proteomes" id="UP000298097"/>
    </source>
</evidence>
<gene>
    <name evidence="1" type="ORF">EHO65_07285</name>
</gene>
<organism evidence="1 2">
    <name type="scientific">Leptospira andrefontaineae</name>
    <dbReference type="NCBI Taxonomy" id="2484976"/>
    <lineage>
        <taxon>Bacteria</taxon>
        <taxon>Pseudomonadati</taxon>
        <taxon>Spirochaetota</taxon>
        <taxon>Spirochaetia</taxon>
        <taxon>Leptospirales</taxon>
        <taxon>Leptospiraceae</taxon>
        <taxon>Leptospira</taxon>
    </lineage>
</organism>
<sequence>MNYETLFEQGKFPRVKSVLKQIANLAQKSWTHNTLSARPAWWGRQAISKSTGGGGGILLRKIPGGFQVYHPNKGTYNYMKIIEKGRARFNMKAALLSGSKARVGKRGPYVVIPLSNNEDGSGIGPMKNEINSVIIKTGSYKEENTKGKLVSRNKYKYRKDPGMTGRGNVFAIEQKYKNGKVQRNFMKFVTVSERSRGFYYPQIPAQRIQEGVKKDVEKALNSKTLKQAVASDMKDLILELLKKKNNR</sequence>
<dbReference type="Proteomes" id="UP000298097">
    <property type="component" value="Unassembled WGS sequence"/>
</dbReference>
<dbReference type="OrthoDB" id="340634at2"/>
<evidence type="ECO:0000313" key="1">
    <source>
        <dbReference type="EMBL" id="TGK41226.1"/>
    </source>
</evidence>
<dbReference type="AlphaFoldDB" id="A0A4R9H6K2"/>
<proteinExistence type="predicted"/>
<comment type="caution">
    <text evidence="1">The sequence shown here is derived from an EMBL/GenBank/DDBJ whole genome shotgun (WGS) entry which is preliminary data.</text>
</comment>
<dbReference type="RefSeq" id="WP_135773477.1">
    <property type="nucleotide sequence ID" value="NZ_RQEY01000012.1"/>
</dbReference>
<reference evidence="1" key="1">
    <citation type="journal article" date="2019" name="PLoS Negl. Trop. Dis.">
        <title>Revisiting the worldwide diversity of Leptospira species in the environment.</title>
        <authorList>
            <person name="Vincent A.T."/>
            <person name="Schiettekatte O."/>
            <person name="Bourhy P."/>
            <person name="Veyrier F.J."/>
            <person name="Picardeau M."/>
        </authorList>
    </citation>
    <scope>NUCLEOTIDE SEQUENCE [LARGE SCALE GENOMIC DNA]</scope>
    <source>
        <strain evidence="1">201800301</strain>
    </source>
</reference>
<dbReference type="EMBL" id="RQEY01000012">
    <property type="protein sequence ID" value="TGK41226.1"/>
    <property type="molecule type" value="Genomic_DNA"/>
</dbReference>
<keyword evidence="2" id="KW-1185">Reference proteome</keyword>
<accession>A0A4R9H6K2</accession>
<protein>
    <submittedName>
        <fullName evidence="1">Uncharacterized protein</fullName>
    </submittedName>
</protein>
<name>A0A4R9H6K2_9LEPT</name>